<protein>
    <submittedName>
        <fullName evidence="2">Uncharacterized protein</fullName>
    </submittedName>
</protein>
<accession>A0A1R1PVR0</accession>
<evidence type="ECO:0000256" key="1">
    <source>
        <dbReference type="SAM" id="MobiDB-lite"/>
    </source>
</evidence>
<dbReference type="EMBL" id="LSSK01000115">
    <property type="protein sequence ID" value="OMH85040.1"/>
    <property type="molecule type" value="Genomic_DNA"/>
</dbReference>
<name>A0A1R1PVR0_ZANCU</name>
<keyword evidence="3" id="KW-1185">Reference proteome</keyword>
<sequence>MHAIDYKFAVIEEERGGSGGEDVCDIDEDHYHHYHHHHGHGHGHRDKGAVSILAHSHGGGAKKGSSTYNRTSSSNSGDSSSVNRNGASTENLGGNGGRNKGKESIGDLDNDIVGNDEHTFIIESEEDVLRGGGGMHNVGKDKETKHSNISTYVLEFGLVSHRFHQFFEGIAIGERLQAIFINPRRMPSKQADYIEPTKNKVNPTKPTDVESGANGKLSEQNDSNSGAGSAGQYLQSPIGESGGTSTGDGNIGDSGSSNRKSSIIKYMGAVLYMISTPQSMRAKVWEGLG</sequence>
<dbReference type="OrthoDB" id="448280at2759"/>
<reference evidence="3" key="1">
    <citation type="submission" date="2017-01" db="EMBL/GenBank/DDBJ databases">
        <authorList>
            <person name="Wang Y."/>
            <person name="White M."/>
            <person name="Kvist S."/>
            <person name="Moncalvo J.-M."/>
        </authorList>
    </citation>
    <scope>NUCLEOTIDE SEQUENCE [LARGE SCALE GENOMIC DNA]</scope>
    <source>
        <strain evidence="3">COL-18-3</strain>
    </source>
</reference>
<dbReference type="AlphaFoldDB" id="A0A1R1PVR0"/>
<comment type="caution">
    <text evidence="2">The sequence shown here is derived from an EMBL/GenBank/DDBJ whole genome shotgun (WGS) entry which is preliminary data.</text>
</comment>
<feature type="compositionally biased region" description="Polar residues" evidence="1">
    <location>
        <begin position="217"/>
        <end position="235"/>
    </location>
</feature>
<feature type="compositionally biased region" description="Low complexity" evidence="1">
    <location>
        <begin position="63"/>
        <end position="81"/>
    </location>
</feature>
<feature type="region of interest" description="Disordered" evidence="1">
    <location>
        <begin position="55"/>
        <end position="110"/>
    </location>
</feature>
<gene>
    <name evidence="2" type="ORF">AX774_g1419</name>
</gene>
<feature type="compositionally biased region" description="Polar residues" evidence="1">
    <location>
        <begin position="82"/>
        <end position="92"/>
    </location>
</feature>
<dbReference type="Proteomes" id="UP000188320">
    <property type="component" value="Unassembled WGS sequence"/>
</dbReference>
<evidence type="ECO:0000313" key="2">
    <source>
        <dbReference type="EMBL" id="OMH85040.1"/>
    </source>
</evidence>
<feature type="region of interest" description="Disordered" evidence="1">
    <location>
        <begin position="190"/>
        <end position="258"/>
    </location>
</feature>
<feature type="compositionally biased region" description="Gly residues" evidence="1">
    <location>
        <begin position="240"/>
        <end position="252"/>
    </location>
</feature>
<evidence type="ECO:0000313" key="3">
    <source>
        <dbReference type="Proteomes" id="UP000188320"/>
    </source>
</evidence>
<proteinExistence type="predicted"/>
<organism evidence="2 3">
    <name type="scientific">Zancudomyces culisetae</name>
    <name type="common">Gut fungus</name>
    <name type="synonym">Smittium culisetae</name>
    <dbReference type="NCBI Taxonomy" id="1213189"/>
    <lineage>
        <taxon>Eukaryota</taxon>
        <taxon>Fungi</taxon>
        <taxon>Fungi incertae sedis</taxon>
        <taxon>Zoopagomycota</taxon>
        <taxon>Kickxellomycotina</taxon>
        <taxon>Harpellomycetes</taxon>
        <taxon>Harpellales</taxon>
        <taxon>Legeriomycetaceae</taxon>
        <taxon>Zancudomyces</taxon>
    </lineage>
</organism>